<evidence type="ECO:0000313" key="1">
    <source>
        <dbReference type="EMBL" id="SBW04805.1"/>
    </source>
</evidence>
<proteinExistence type="predicted"/>
<protein>
    <submittedName>
        <fullName evidence="1">Uncharacterized protein</fullName>
    </submittedName>
</protein>
<sequence length="148" mass="16581">MKRIVTSILAILIIACCCREDRGFMSRASGTKYGVELPSSSALYFPKLSPYGSDMGQYTLSHILPIQKGKKKALKSVQSTDSSAFLVGVSGFEPEASWSRTKRDTKLRHTPKDLFIIEISPLLVKRIPIFLFMIPWPGCPHILRPVRI</sequence>
<accession>A0A212JZX9</accession>
<dbReference type="AlphaFoldDB" id="A0A212JZX9"/>
<dbReference type="EMBL" id="FLUN01000001">
    <property type="protein sequence ID" value="SBW04805.1"/>
    <property type="molecule type" value="Genomic_DNA"/>
</dbReference>
<name>A0A212JZX9_9FIRM</name>
<reference evidence="1" key="1">
    <citation type="submission" date="2016-04" db="EMBL/GenBank/DDBJ databases">
        <authorList>
            <person name="Evans L.H."/>
            <person name="Alamgir A."/>
            <person name="Owens N."/>
            <person name="Weber N.D."/>
            <person name="Virtaneva K."/>
            <person name="Barbian K."/>
            <person name="Babar A."/>
            <person name="Rosenke K."/>
        </authorList>
    </citation>
    <scope>NUCLEOTIDE SEQUENCE</scope>
    <source>
        <strain evidence="1">86</strain>
    </source>
</reference>
<gene>
    <name evidence="1" type="ORF">KL86CLO1_11952</name>
</gene>
<dbReference type="PROSITE" id="PS51257">
    <property type="entry name" value="PROKAR_LIPOPROTEIN"/>
    <property type="match status" value="1"/>
</dbReference>
<organism evidence="1">
    <name type="scientific">uncultured Eubacteriales bacterium</name>
    <dbReference type="NCBI Taxonomy" id="172733"/>
    <lineage>
        <taxon>Bacteria</taxon>
        <taxon>Bacillati</taxon>
        <taxon>Bacillota</taxon>
        <taxon>Clostridia</taxon>
        <taxon>Eubacteriales</taxon>
        <taxon>environmental samples</taxon>
    </lineage>
</organism>